<dbReference type="GO" id="GO:0051539">
    <property type="term" value="F:4 iron, 4 sulfur cluster binding"/>
    <property type="evidence" value="ECO:0007669"/>
    <property type="project" value="UniProtKB-KW"/>
</dbReference>
<dbReference type="GO" id="GO:0052693">
    <property type="term" value="F:epoxyqueuosine reductase activity"/>
    <property type="evidence" value="ECO:0007669"/>
    <property type="project" value="UniProtKB-EC"/>
</dbReference>
<keyword evidence="4" id="KW-0479">Metal-binding</keyword>
<evidence type="ECO:0000259" key="9">
    <source>
        <dbReference type="PROSITE" id="PS51379"/>
    </source>
</evidence>
<accession>A0A4Y6PRB1</accession>
<dbReference type="SUPFAM" id="SSF46548">
    <property type="entry name" value="alpha-helical ferredoxin"/>
    <property type="match status" value="1"/>
</dbReference>
<keyword evidence="1" id="KW-0004">4Fe-4S</keyword>
<protein>
    <submittedName>
        <fullName evidence="10">tRNA epoxyqueuosine(34) reductase QueG</fullName>
        <ecNumber evidence="10">1.17.99.6</ecNumber>
    </submittedName>
</protein>
<keyword evidence="2" id="KW-0963">Cytoplasm</keyword>
<dbReference type="InterPro" id="IPR017896">
    <property type="entry name" value="4Fe4S_Fe-S-bd"/>
</dbReference>
<evidence type="ECO:0000256" key="4">
    <source>
        <dbReference type="ARBA" id="ARBA00022723"/>
    </source>
</evidence>
<dbReference type="OrthoDB" id="9784571at2"/>
<dbReference type="GO" id="GO:0008616">
    <property type="term" value="P:tRNA queuosine(34) biosynthetic process"/>
    <property type="evidence" value="ECO:0007669"/>
    <property type="project" value="UniProtKB-KW"/>
</dbReference>
<dbReference type="AlphaFoldDB" id="A0A4Y6PRB1"/>
<keyword evidence="8" id="KW-0411">Iron-sulfur</keyword>
<reference evidence="10 11" key="1">
    <citation type="submission" date="2019-06" db="EMBL/GenBank/DDBJ databases">
        <title>Persicimonas caeni gen. nov., sp. nov., a predatory bacterium isolated from solar saltern.</title>
        <authorList>
            <person name="Wang S."/>
        </authorList>
    </citation>
    <scope>NUCLEOTIDE SEQUENCE [LARGE SCALE GENOMIC DNA]</scope>
    <source>
        <strain evidence="10 11">YN101</strain>
    </source>
</reference>
<dbReference type="InterPro" id="IPR004155">
    <property type="entry name" value="PBS_lyase_HEAT"/>
</dbReference>
<sequence length="376" mass="42239">MTLSQKIITRARELGFDRAAIVPARRLEHAEQYLEWLKEGRHGDMNYLDRYHDLRVDPAKMEEGTKSCVVLLKNYYREADKLAGGLRIARYAHGDDYHDVLWDRMRELAAFIHAESGAEVATRPATDTAPLLERDLAALAGLGWVGKNAMLINPEIGSFCFIAEVLVDQDLEPTDELVPDRCGTCSRCIDACPTNAIVSPGVIDARRCISYLTIELRGPIPRRLRPLVGDLLFGCDICQAVCPWNSKAVPTEDPKFQTRDKYRDLTPQELVCFELEDYVEYFSKSAMKRAKLRGLKRNAAVVIGNTGGEEDVELLGRRLLDDEDEPLVRGHIAWALGQIGGEEARRILERARQGEDEAYVLEEVREALAKGSSPRS</sequence>
<keyword evidence="3" id="KW-0819">tRNA processing</keyword>
<dbReference type="InterPro" id="IPR016024">
    <property type="entry name" value="ARM-type_fold"/>
</dbReference>
<name>A0A4Y6PRB1_PERCE</name>
<evidence type="ECO:0000256" key="6">
    <source>
        <dbReference type="ARBA" id="ARBA00023002"/>
    </source>
</evidence>
<dbReference type="PROSITE" id="PS51379">
    <property type="entry name" value="4FE4S_FER_2"/>
    <property type="match status" value="1"/>
</dbReference>
<accession>A0A5B8Y2E1</accession>
<keyword evidence="5" id="KW-0671">Queuosine biosynthesis</keyword>
<dbReference type="EMBL" id="CP041186">
    <property type="protein sequence ID" value="QDG50851.1"/>
    <property type="molecule type" value="Genomic_DNA"/>
</dbReference>
<dbReference type="Pfam" id="PF13484">
    <property type="entry name" value="Fer4_16"/>
    <property type="match status" value="1"/>
</dbReference>
<evidence type="ECO:0000256" key="7">
    <source>
        <dbReference type="ARBA" id="ARBA00023004"/>
    </source>
</evidence>
<organism evidence="10 11">
    <name type="scientific">Persicimonas caeni</name>
    <dbReference type="NCBI Taxonomy" id="2292766"/>
    <lineage>
        <taxon>Bacteria</taxon>
        <taxon>Deltaproteobacteria</taxon>
        <taxon>Bradymonadales</taxon>
        <taxon>Bradymonadaceae</taxon>
        <taxon>Persicimonas</taxon>
    </lineage>
</organism>
<feature type="domain" description="4Fe-4S ferredoxin-type" evidence="9">
    <location>
        <begin position="173"/>
        <end position="202"/>
    </location>
</feature>
<dbReference type="SUPFAM" id="SSF48371">
    <property type="entry name" value="ARM repeat"/>
    <property type="match status" value="1"/>
</dbReference>
<dbReference type="GO" id="GO:0046872">
    <property type="term" value="F:metal ion binding"/>
    <property type="evidence" value="ECO:0007669"/>
    <property type="project" value="UniProtKB-KW"/>
</dbReference>
<dbReference type="Pfam" id="PF08331">
    <property type="entry name" value="QueG_DUF1730"/>
    <property type="match status" value="1"/>
</dbReference>
<keyword evidence="7" id="KW-0408">Iron</keyword>
<dbReference type="Pfam" id="PF13646">
    <property type="entry name" value="HEAT_2"/>
    <property type="match status" value="1"/>
</dbReference>
<dbReference type="PROSITE" id="PS00198">
    <property type="entry name" value="4FE4S_FER_1"/>
    <property type="match status" value="1"/>
</dbReference>
<gene>
    <name evidence="10" type="primary">queG</name>
    <name evidence="10" type="ORF">FIV42_08935</name>
</gene>
<evidence type="ECO:0000256" key="5">
    <source>
        <dbReference type="ARBA" id="ARBA00022785"/>
    </source>
</evidence>
<evidence type="ECO:0000256" key="2">
    <source>
        <dbReference type="ARBA" id="ARBA00022490"/>
    </source>
</evidence>
<dbReference type="SMART" id="SM00567">
    <property type="entry name" value="EZ_HEAT"/>
    <property type="match status" value="2"/>
</dbReference>
<dbReference type="PANTHER" id="PTHR30002">
    <property type="entry name" value="EPOXYQUEUOSINE REDUCTASE"/>
    <property type="match status" value="1"/>
</dbReference>
<dbReference type="Gene3D" id="1.25.10.10">
    <property type="entry name" value="Leucine-rich Repeat Variant"/>
    <property type="match status" value="1"/>
</dbReference>
<dbReference type="RefSeq" id="WP_141197343.1">
    <property type="nucleotide sequence ID" value="NZ_CP041186.1"/>
</dbReference>
<keyword evidence="6 10" id="KW-0560">Oxidoreductase</keyword>
<proteinExistence type="predicted"/>
<evidence type="ECO:0000256" key="8">
    <source>
        <dbReference type="ARBA" id="ARBA00023014"/>
    </source>
</evidence>
<dbReference type="InterPro" id="IPR017900">
    <property type="entry name" value="4Fe4S_Fe_S_CS"/>
</dbReference>
<dbReference type="Gene3D" id="3.30.70.20">
    <property type="match status" value="1"/>
</dbReference>
<evidence type="ECO:0000313" key="10">
    <source>
        <dbReference type="EMBL" id="QDG50851.1"/>
    </source>
</evidence>
<keyword evidence="11" id="KW-1185">Reference proteome</keyword>
<dbReference type="EC" id="1.17.99.6" evidence="10"/>
<dbReference type="InterPro" id="IPR011989">
    <property type="entry name" value="ARM-like"/>
</dbReference>
<dbReference type="Proteomes" id="UP000315995">
    <property type="component" value="Chromosome"/>
</dbReference>
<dbReference type="InterPro" id="IPR004453">
    <property type="entry name" value="QueG"/>
</dbReference>
<dbReference type="InterPro" id="IPR013542">
    <property type="entry name" value="QueG_DUF1730"/>
</dbReference>
<evidence type="ECO:0000256" key="1">
    <source>
        <dbReference type="ARBA" id="ARBA00022485"/>
    </source>
</evidence>
<dbReference type="NCBIfam" id="TIGR00276">
    <property type="entry name" value="tRNA epoxyqueuosine(34) reductase QueG"/>
    <property type="match status" value="1"/>
</dbReference>
<evidence type="ECO:0000313" key="11">
    <source>
        <dbReference type="Proteomes" id="UP000315995"/>
    </source>
</evidence>
<evidence type="ECO:0000256" key="3">
    <source>
        <dbReference type="ARBA" id="ARBA00022694"/>
    </source>
</evidence>
<dbReference type="PANTHER" id="PTHR30002:SF4">
    <property type="entry name" value="EPOXYQUEUOSINE REDUCTASE"/>
    <property type="match status" value="1"/>
</dbReference>